<feature type="compositionally biased region" description="Basic and acidic residues" evidence="1">
    <location>
        <begin position="114"/>
        <end position="136"/>
    </location>
</feature>
<dbReference type="AlphaFoldDB" id="A0A0P4W0U6"/>
<dbReference type="EMBL" id="GDKW01000087">
    <property type="protein sequence ID" value="JAI56508.1"/>
    <property type="molecule type" value="mRNA"/>
</dbReference>
<proteinExistence type="evidence at transcript level"/>
<evidence type="ECO:0000313" key="3">
    <source>
        <dbReference type="EMBL" id="JAI56508.1"/>
    </source>
</evidence>
<feature type="region of interest" description="Disordered" evidence="1">
    <location>
        <begin position="112"/>
        <end position="136"/>
    </location>
</feature>
<evidence type="ECO:0000256" key="2">
    <source>
        <dbReference type="SAM" id="Phobius"/>
    </source>
</evidence>
<name>A0A0P4W0U6_9HEMI</name>
<protein>
    <submittedName>
        <fullName evidence="3">Putative conserved plasma membrane protein</fullName>
    </submittedName>
</protein>
<keyword evidence="2" id="KW-1133">Transmembrane helix</keyword>
<keyword evidence="2" id="KW-0472">Membrane</keyword>
<organism evidence="3">
    <name type="scientific">Rhodnius neglectus</name>
    <dbReference type="NCBI Taxonomy" id="72488"/>
    <lineage>
        <taxon>Eukaryota</taxon>
        <taxon>Metazoa</taxon>
        <taxon>Ecdysozoa</taxon>
        <taxon>Arthropoda</taxon>
        <taxon>Hexapoda</taxon>
        <taxon>Insecta</taxon>
        <taxon>Pterygota</taxon>
        <taxon>Neoptera</taxon>
        <taxon>Paraneoptera</taxon>
        <taxon>Hemiptera</taxon>
        <taxon>Heteroptera</taxon>
        <taxon>Panheteroptera</taxon>
        <taxon>Cimicomorpha</taxon>
        <taxon>Reduviidae</taxon>
        <taxon>Triatominae</taxon>
        <taxon>Rhodnius</taxon>
    </lineage>
</organism>
<keyword evidence="2" id="KW-0812">Transmembrane</keyword>
<sequence length="136" mass="16001">MSVNDDPNEFMKNPVYLKHKEFGDFTAFYATITVCTIFGFAVFLLNIFFCWCSKHKDYWQDSNTGNRWILPIWTKTPYRQPPLDLTELEETFAKTPAYEVYGTAEEEDLGIISQERRTDKSGSKEYLELQKRESDL</sequence>
<reference evidence="3" key="1">
    <citation type="journal article" date="2016" name="PLoS Negl. Trop. Dis.">
        <title>A Deep Insight into the Sialome of Rhodnius neglectus, a Vector of Chagas Disease.</title>
        <authorList>
            <person name="Santiago P.B."/>
            <person name="Assumpcao T.C."/>
            <person name="Araujo C.N."/>
            <person name="Bastos I.M."/>
            <person name="Neves D."/>
            <person name="Silva I.G."/>
            <person name="Charneau S."/>
            <person name="Queiroz R.M."/>
            <person name="Raiol T."/>
            <person name="Oliveira J.V."/>
            <person name="Sousa M.V."/>
            <person name="Calvo E."/>
            <person name="Ribeiro J.M."/>
            <person name="Santana J.M."/>
        </authorList>
    </citation>
    <scope>NUCLEOTIDE SEQUENCE</scope>
    <source>
        <tissue evidence="3">Salivary glands</tissue>
    </source>
</reference>
<feature type="transmembrane region" description="Helical" evidence="2">
    <location>
        <begin position="27"/>
        <end position="52"/>
    </location>
</feature>
<accession>A0A0P4W0U6</accession>
<evidence type="ECO:0000256" key="1">
    <source>
        <dbReference type="SAM" id="MobiDB-lite"/>
    </source>
</evidence>